<dbReference type="Pfam" id="PF14135">
    <property type="entry name" value="DUF4302"/>
    <property type="match status" value="1"/>
</dbReference>
<name>A0A7J4XC24_9BACE</name>
<dbReference type="PROSITE" id="PS51257">
    <property type="entry name" value="PROKAR_LIPOPROTEIN"/>
    <property type="match status" value="1"/>
</dbReference>
<dbReference type="Proteomes" id="UP000422221">
    <property type="component" value="Unassembled WGS sequence"/>
</dbReference>
<organism evidence="1 2">
    <name type="scientific">Bacteroides salyersiae</name>
    <dbReference type="NCBI Taxonomy" id="291644"/>
    <lineage>
        <taxon>Bacteria</taxon>
        <taxon>Pseudomonadati</taxon>
        <taxon>Bacteroidota</taxon>
        <taxon>Bacteroidia</taxon>
        <taxon>Bacteroidales</taxon>
        <taxon>Bacteroidaceae</taxon>
        <taxon>Bacteroides</taxon>
    </lineage>
</organism>
<dbReference type="EMBL" id="VWMK01000043">
    <property type="protein sequence ID" value="KAA3756672.1"/>
    <property type="molecule type" value="Genomic_DNA"/>
</dbReference>
<evidence type="ECO:0000313" key="1">
    <source>
        <dbReference type="EMBL" id="KAA3756672.1"/>
    </source>
</evidence>
<proteinExistence type="predicted"/>
<evidence type="ECO:0000313" key="2">
    <source>
        <dbReference type="Proteomes" id="UP000422221"/>
    </source>
</evidence>
<sequence length="432" mass="48885">MKRINYILSFFIAFTLIACSPEEKDLFDDSSANRIEASLAQVNEVLLSAKNGWLMKYYPNANQKYGGYNLFLYFSADGKVTAASDVAEVGERMTSLYSLKQSAGAVLSFDTYNSIIHFFASPDSGVGSIGTGMEGDYDFTVMEECTPEKVVLKGTKSGSLAVMTPVADGVDWDEYIEKIFKMNDIMQEYPAFIFEDGSYSQDLTVSWNRLVITQKEDDNVVYTYAPFVLTSDGLEFYQPFTLNGKTFTSLVYKDEGEDSYLYSPEYPSVHFIPDYPLNAMFVNNVWYLSFSGLGPVGQGFWQEIIDANSPVGAEKVQYVGFEPYGEGVLDYVWYTNESGFGFSDALMYYELSGKDKVIMEYSGYMGGEYKNFIPDGYATWWSIMLFMSRKQTYTITAVDDPRRPTKIKLTQDDRPTNTIILSKEPIQYPFIN</sequence>
<comment type="caution">
    <text evidence="1">The sequence shown here is derived from an EMBL/GenBank/DDBJ whole genome shotgun (WGS) entry which is preliminary data.</text>
</comment>
<dbReference type="InterPro" id="IPR025396">
    <property type="entry name" value="DUF4302"/>
</dbReference>
<protein>
    <submittedName>
        <fullName evidence="1">DUF4302 domain-containing protein</fullName>
    </submittedName>
</protein>
<dbReference type="AlphaFoldDB" id="A0A7J4XC24"/>
<accession>A0A7J4XC24</accession>
<reference evidence="1 2" key="1">
    <citation type="journal article" date="2019" name="Nat. Med.">
        <title>A library of human gut bacterial isolates paired with longitudinal multiomics data enables mechanistic microbiome research.</title>
        <authorList>
            <person name="Poyet M."/>
            <person name="Groussin M."/>
            <person name="Gibbons S.M."/>
            <person name="Avila-Pacheco J."/>
            <person name="Jiang X."/>
            <person name="Kearney S.M."/>
            <person name="Perrotta A.R."/>
            <person name="Berdy B."/>
            <person name="Zhao S."/>
            <person name="Lieberman T.D."/>
            <person name="Swanson P.K."/>
            <person name="Smith M."/>
            <person name="Roesemann S."/>
            <person name="Alexander J.E."/>
            <person name="Rich S.A."/>
            <person name="Livny J."/>
            <person name="Vlamakis H."/>
            <person name="Clish C."/>
            <person name="Bullock K."/>
            <person name="Deik A."/>
            <person name="Scott J."/>
            <person name="Pierce K.A."/>
            <person name="Xavier R.J."/>
            <person name="Alm E.J."/>
        </authorList>
    </citation>
    <scope>NUCLEOTIDE SEQUENCE [LARGE SCALE GENOMIC DNA]</scope>
    <source>
        <strain evidence="1 2">BIOML-A10</strain>
    </source>
</reference>
<gene>
    <name evidence="1" type="ORF">F3F73_23265</name>
</gene>
<dbReference type="RefSeq" id="WP_130059959.1">
    <property type="nucleotide sequence ID" value="NZ_JADNPJ010000035.1"/>
</dbReference>